<dbReference type="AlphaFoldDB" id="A0A9P8F8I6"/>
<dbReference type="Proteomes" id="UP000729357">
    <property type="component" value="Unassembled WGS sequence"/>
</dbReference>
<keyword evidence="2" id="KW-1185">Reference proteome</keyword>
<name>A0A9P8F8I6_AURME</name>
<feature type="non-terminal residue" evidence="1">
    <location>
        <position position="61"/>
    </location>
</feature>
<accession>A0A9P8F8I6</accession>
<comment type="caution">
    <text evidence="1">The sequence shown here is derived from an EMBL/GenBank/DDBJ whole genome shotgun (WGS) entry which is preliminary data.</text>
</comment>
<reference evidence="1" key="2">
    <citation type="submission" date="2021-08" db="EMBL/GenBank/DDBJ databases">
        <authorList>
            <person name="Gostincar C."/>
            <person name="Sun X."/>
            <person name="Song Z."/>
            <person name="Gunde-Cimerman N."/>
        </authorList>
    </citation>
    <scope>NUCLEOTIDE SEQUENCE</scope>
    <source>
        <strain evidence="1">EXF-9298</strain>
    </source>
</reference>
<dbReference type="EMBL" id="JAHFXS010004187">
    <property type="protein sequence ID" value="KAG9956889.1"/>
    <property type="molecule type" value="Genomic_DNA"/>
</dbReference>
<organism evidence="1 2">
    <name type="scientific">Aureobasidium melanogenum</name>
    <name type="common">Aureobasidium pullulans var. melanogenum</name>
    <dbReference type="NCBI Taxonomy" id="46634"/>
    <lineage>
        <taxon>Eukaryota</taxon>
        <taxon>Fungi</taxon>
        <taxon>Dikarya</taxon>
        <taxon>Ascomycota</taxon>
        <taxon>Pezizomycotina</taxon>
        <taxon>Dothideomycetes</taxon>
        <taxon>Dothideomycetidae</taxon>
        <taxon>Dothideales</taxon>
        <taxon>Saccotheciaceae</taxon>
        <taxon>Aureobasidium</taxon>
    </lineage>
</organism>
<reference evidence="1" key="1">
    <citation type="journal article" date="2021" name="J Fungi (Basel)">
        <title>Virulence traits and population genomics of the black yeast Aureobasidium melanogenum.</title>
        <authorList>
            <person name="Cernosa A."/>
            <person name="Sun X."/>
            <person name="Gostincar C."/>
            <person name="Fang C."/>
            <person name="Gunde-Cimerman N."/>
            <person name="Song Z."/>
        </authorList>
    </citation>
    <scope>NUCLEOTIDE SEQUENCE</scope>
    <source>
        <strain evidence="1">EXF-9298</strain>
    </source>
</reference>
<protein>
    <submittedName>
        <fullName evidence="1">Uncharacterized protein</fullName>
    </submittedName>
</protein>
<feature type="non-terminal residue" evidence="1">
    <location>
        <position position="1"/>
    </location>
</feature>
<gene>
    <name evidence="1" type="ORF">KCU98_g17252</name>
</gene>
<proteinExistence type="predicted"/>
<sequence length="61" mass="6365">DSLEGLGAGGAVQTPVSEKGDAFDMGSFAKQLPSPIQQGLGRRHMMVGSVLSAAEKRKSMF</sequence>
<evidence type="ECO:0000313" key="1">
    <source>
        <dbReference type="EMBL" id="KAG9956889.1"/>
    </source>
</evidence>
<evidence type="ECO:0000313" key="2">
    <source>
        <dbReference type="Proteomes" id="UP000729357"/>
    </source>
</evidence>